<feature type="transmembrane region" description="Helical" evidence="1">
    <location>
        <begin position="53"/>
        <end position="72"/>
    </location>
</feature>
<dbReference type="Pfam" id="PF06974">
    <property type="entry name" value="WS_DGAT_C"/>
    <property type="match status" value="1"/>
</dbReference>
<name>A0A182KA81_9DIPT</name>
<proteinExistence type="predicted"/>
<dbReference type="EnsemblMetazoa" id="ACHR007668-RA">
    <property type="protein sequence ID" value="ACHR007668-PA"/>
    <property type="gene ID" value="ACHR007668"/>
</dbReference>
<dbReference type="PANTHER" id="PTHR31650:SF1">
    <property type="entry name" value="WAX ESTER SYNTHASE_DIACYLGLYCEROL ACYLTRANSFERASE 4-RELATED"/>
    <property type="match status" value="1"/>
</dbReference>
<reference evidence="3" key="2">
    <citation type="submission" date="2020-05" db="UniProtKB">
        <authorList>
            <consortium name="EnsemblMetazoa"/>
        </authorList>
    </citation>
    <scope>IDENTIFICATION</scope>
    <source>
        <strain evidence="3">ACHKN1017</strain>
    </source>
</reference>
<dbReference type="InterPro" id="IPR009721">
    <property type="entry name" value="O-acyltransferase_WSD1_C"/>
</dbReference>
<dbReference type="GO" id="GO:0008374">
    <property type="term" value="F:O-acyltransferase activity"/>
    <property type="evidence" value="ECO:0007669"/>
    <property type="project" value="InterPro"/>
</dbReference>
<dbReference type="Proteomes" id="UP000075881">
    <property type="component" value="Unassembled WGS sequence"/>
</dbReference>
<feature type="domain" description="O-acyltransferase WSD1 C-terminal" evidence="2">
    <location>
        <begin position="400"/>
        <end position="488"/>
    </location>
</feature>
<evidence type="ECO:0000313" key="3">
    <source>
        <dbReference type="EnsemblMetazoa" id="ACHR007668-PA"/>
    </source>
</evidence>
<dbReference type="STRING" id="43041.A0A182KA81"/>
<keyword evidence="1" id="KW-0812">Transmembrane</keyword>
<dbReference type="GO" id="GO:0005886">
    <property type="term" value="C:plasma membrane"/>
    <property type="evidence" value="ECO:0007669"/>
    <property type="project" value="TreeGrafter"/>
</dbReference>
<organism evidence="3 4">
    <name type="scientific">Anopheles christyi</name>
    <dbReference type="NCBI Taxonomy" id="43041"/>
    <lineage>
        <taxon>Eukaryota</taxon>
        <taxon>Metazoa</taxon>
        <taxon>Ecdysozoa</taxon>
        <taxon>Arthropoda</taxon>
        <taxon>Hexapoda</taxon>
        <taxon>Insecta</taxon>
        <taxon>Pterygota</taxon>
        <taxon>Neoptera</taxon>
        <taxon>Endopterygota</taxon>
        <taxon>Diptera</taxon>
        <taxon>Nematocera</taxon>
        <taxon>Culicoidea</taxon>
        <taxon>Culicidae</taxon>
        <taxon>Anophelinae</taxon>
        <taxon>Anopheles</taxon>
    </lineage>
</organism>
<evidence type="ECO:0000256" key="1">
    <source>
        <dbReference type="SAM" id="Phobius"/>
    </source>
</evidence>
<protein>
    <recommendedName>
        <fullName evidence="2">O-acyltransferase WSD1 C-terminal domain-containing protein</fullName>
    </recommendedName>
</protein>
<keyword evidence="4" id="KW-1185">Reference proteome</keyword>
<evidence type="ECO:0000313" key="4">
    <source>
        <dbReference type="Proteomes" id="UP000075881"/>
    </source>
</evidence>
<keyword evidence="1" id="KW-1133">Transmembrane helix</keyword>
<feature type="transmembrane region" description="Helical" evidence="1">
    <location>
        <begin position="97"/>
        <end position="124"/>
    </location>
</feature>
<dbReference type="AlphaFoldDB" id="A0A182KA81"/>
<reference evidence="4" key="1">
    <citation type="submission" date="2013-03" db="EMBL/GenBank/DDBJ databases">
        <title>The Genome Sequence of Anopheles christyi ACHKN1017.</title>
        <authorList>
            <consortium name="The Broad Institute Genomics Platform"/>
            <person name="Neafsey D.E."/>
            <person name="Besansky N."/>
            <person name="Walker B."/>
            <person name="Young S.K."/>
            <person name="Zeng Q."/>
            <person name="Gargeya S."/>
            <person name="Fitzgerald M."/>
            <person name="Haas B."/>
            <person name="Abouelleil A."/>
            <person name="Allen A.W."/>
            <person name="Alvarado L."/>
            <person name="Arachchi H.M."/>
            <person name="Berlin A.M."/>
            <person name="Chapman S.B."/>
            <person name="Gainer-Dewar J."/>
            <person name="Goldberg J."/>
            <person name="Griggs A."/>
            <person name="Gujja S."/>
            <person name="Hansen M."/>
            <person name="Howarth C."/>
            <person name="Imamovic A."/>
            <person name="Ireland A."/>
            <person name="Larimer J."/>
            <person name="McCowan C."/>
            <person name="Murphy C."/>
            <person name="Pearson M."/>
            <person name="Poon T.W."/>
            <person name="Priest M."/>
            <person name="Roberts A."/>
            <person name="Saif S."/>
            <person name="Shea T."/>
            <person name="Sisk P."/>
            <person name="Sykes S."/>
            <person name="Wortman J."/>
            <person name="Nusbaum C."/>
            <person name="Birren B."/>
        </authorList>
    </citation>
    <scope>NUCLEOTIDE SEQUENCE [LARGE SCALE GENOMIC DNA]</scope>
    <source>
        <strain evidence="4">ACHKN1017</strain>
    </source>
</reference>
<dbReference type="InterPro" id="IPR045034">
    <property type="entry name" value="O-acyltransferase_WSD1-like"/>
</dbReference>
<sequence length="511" mass="59209">MAIEATTFFDWASNQGVSFWEVVYRNFTHPGPFGPMQISNSAQLIPDENRLDLLLSPAQFGLLTGLVLLLFLRHKITRWREEHSHLKMTSNADIRRAAYTLLTFLEFLALAPLLLTILLIFQLYRTVIGIVLKHRHGKHFKGLLDGADVVWAIEDQNSRGMINIMANVDEPITHWEGNESSMSAEILLTLRKRISSRLMRNYRPHPKMFWKRNVQLGYYFWSDQSDLTVEDYIRYMDTIPLSNGKRFIEQTQLRTLLSKINNRHLPADHTSSWEVLVGKQPLLDEQRNVLQYPILFRVHHSLGDGVALMRLLLEAIVDKEIPSRWKHLSKLKILNIDYILKQQKTADHHHLTAGKTMFQSIWKRLPSCDDLATQRDKIWRILWTIYTAPAFFHDVSRRQINYWIMSKMTCLFPETILRKILKSAHSTLAISNLPGPQQMPRIQGRELKNLCFFIPNLGTTAVGITLLTYGGKLQLGILADRAVIRTEDEAHSILRGTVEEIERMGQLLDEF</sequence>
<dbReference type="GO" id="GO:0019432">
    <property type="term" value="P:triglyceride biosynthetic process"/>
    <property type="evidence" value="ECO:0007669"/>
    <property type="project" value="TreeGrafter"/>
</dbReference>
<evidence type="ECO:0000259" key="2">
    <source>
        <dbReference type="Pfam" id="PF06974"/>
    </source>
</evidence>
<dbReference type="PANTHER" id="PTHR31650">
    <property type="entry name" value="O-ACYLTRANSFERASE (WSD1-LIKE) FAMILY PROTEIN"/>
    <property type="match status" value="1"/>
</dbReference>
<accession>A0A182KA81</accession>
<dbReference type="VEuPathDB" id="VectorBase:ACHR007668"/>
<keyword evidence="1" id="KW-0472">Membrane</keyword>